<dbReference type="RefSeq" id="WP_119857517.1">
    <property type="nucleotide sequence ID" value="NZ_QYYD01000015.1"/>
</dbReference>
<dbReference type="Pfam" id="PF01565">
    <property type="entry name" value="FAD_binding_4"/>
    <property type="match status" value="1"/>
</dbReference>
<dbReference type="InterPro" id="IPR016169">
    <property type="entry name" value="FAD-bd_PCMH_sub2"/>
</dbReference>
<dbReference type="EMBL" id="QYYD01000015">
    <property type="protein sequence ID" value="RJF70781.1"/>
    <property type="molecule type" value="Genomic_DNA"/>
</dbReference>
<evidence type="ECO:0000259" key="2">
    <source>
        <dbReference type="PROSITE" id="PS51387"/>
    </source>
</evidence>
<accession>A0A418V3W5</accession>
<dbReference type="GO" id="GO:0071949">
    <property type="term" value="F:FAD binding"/>
    <property type="evidence" value="ECO:0007669"/>
    <property type="project" value="InterPro"/>
</dbReference>
<dbReference type="InterPro" id="IPR016166">
    <property type="entry name" value="FAD-bd_PCMH"/>
</dbReference>
<organism evidence="3 4">
    <name type="scientific">Rhodopseudomonas palustris</name>
    <dbReference type="NCBI Taxonomy" id="1076"/>
    <lineage>
        <taxon>Bacteria</taxon>
        <taxon>Pseudomonadati</taxon>
        <taxon>Pseudomonadota</taxon>
        <taxon>Alphaproteobacteria</taxon>
        <taxon>Hyphomicrobiales</taxon>
        <taxon>Nitrobacteraceae</taxon>
        <taxon>Rhodopseudomonas</taxon>
    </lineage>
</organism>
<keyword evidence="1" id="KW-0285">Flavoprotein</keyword>
<dbReference type="SUPFAM" id="SSF56176">
    <property type="entry name" value="FAD-binding/transporter-associated domain-like"/>
    <property type="match status" value="1"/>
</dbReference>
<dbReference type="PROSITE" id="PS51387">
    <property type="entry name" value="FAD_PCMH"/>
    <property type="match status" value="1"/>
</dbReference>
<evidence type="ECO:0000313" key="3">
    <source>
        <dbReference type="EMBL" id="RJF70781.1"/>
    </source>
</evidence>
<dbReference type="InterPro" id="IPR006094">
    <property type="entry name" value="Oxid_FAD_bind_N"/>
</dbReference>
<dbReference type="InterPro" id="IPR036318">
    <property type="entry name" value="FAD-bd_PCMH-like_sf"/>
</dbReference>
<comment type="caution">
    <text evidence="3">The sequence shown here is derived from an EMBL/GenBank/DDBJ whole genome shotgun (WGS) entry which is preliminary data.</text>
</comment>
<dbReference type="OrthoDB" id="143770at2"/>
<sequence>MRVAHPAFRDELGDLIRTGVSNGHGLLAVGKLRSYGDSCLNGDGSVIEMPGLDHLIRFDRQHGVIEAEAGVSLDEILQVAIPAGFFLPVTPGTKFVTLGGAVANDVHGKNHHRAGTFGRWVRQLALMRSDGSENVVDRDDASGLFAATIGGLGLTGVITRVTLDLMPITSSRIDLQTIPFGKLSEFFALAAESETSHDYTVAWIDCLAQGDKLGRGIFTRARHSRDGGLSVSTKTGPSVPIEAPGFLLNRLSLSAFNEAYYRIAGRPREANAGYDPFFYPLDAIGGWNRLYGRRGFYQYQSVVPPSVAEAATTAMLQTIAAAGQGSFLAVLKTFGDVPSPGLLSFPMQGTTLALDFANRGAPTLSLLDKLDAIVREAGGRLYPAKDGRLPPAMFKAGYPALDHFTPHMDPGMSSTFWRRMQL</sequence>
<reference evidence="3 4" key="1">
    <citation type="submission" date="2018-09" db="EMBL/GenBank/DDBJ databases">
        <title>Draft genome sequence of Rhodopseudomonas palustris 2.1.18.</title>
        <authorList>
            <person name="Robertson S.L."/>
            <person name="Meyer T.E."/>
            <person name="Kyndt J.A."/>
        </authorList>
    </citation>
    <scope>NUCLEOTIDE SEQUENCE [LARGE SCALE GENOMIC DNA]</scope>
    <source>
        <strain evidence="3 4">2.1.18</strain>
    </source>
</reference>
<protein>
    <submittedName>
        <fullName evidence="3">FAD-binding oxidoreductase</fullName>
    </submittedName>
</protein>
<keyword evidence="1" id="KW-0274">FAD</keyword>
<dbReference type="InterPro" id="IPR010031">
    <property type="entry name" value="FAD_lactone_oxidase-like"/>
</dbReference>
<proteinExistence type="predicted"/>
<dbReference type="Proteomes" id="UP000285523">
    <property type="component" value="Unassembled WGS sequence"/>
</dbReference>
<dbReference type="Gene3D" id="3.30.465.10">
    <property type="match status" value="1"/>
</dbReference>
<name>A0A418V3W5_RHOPL</name>
<evidence type="ECO:0000313" key="4">
    <source>
        <dbReference type="Proteomes" id="UP000285523"/>
    </source>
</evidence>
<gene>
    <name evidence="3" type="ORF">D4Q52_15805</name>
</gene>
<feature type="domain" description="FAD-binding PCMH-type" evidence="2">
    <location>
        <begin position="1"/>
        <end position="168"/>
    </location>
</feature>
<dbReference type="AlphaFoldDB" id="A0A418V3W5"/>
<dbReference type="PANTHER" id="PTHR43762:SF1">
    <property type="entry name" value="D-ARABINONO-1,4-LACTONE OXIDASE"/>
    <property type="match status" value="1"/>
</dbReference>
<dbReference type="GO" id="GO:0016899">
    <property type="term" value="F:oxidoreductase activity, acting on the CH-OH group of donors, oxygen as acceptor"/>
    <property type="evidence" value="ECO:0007669"/>
    <property type="project" value="InterPro"/>
</dbReference>
<evidence type="ECO:0000256" key="1">
    <source>
        <dbReference type="ARBA" id="ARBA00022827"/>
    </source>
</evidence>
<dbReference type="PANTHER" id="PTHR43762">
    <property type="entry name" value="L-GULONOLACTONE OXIDASE"/>
    <property type="match status" value="1"/>
</dbReference>